<proteinExistence type="predicted"/>
<dbReference type="Gramene" id="Kaladp1295s0034.1.v1.1">
    <property type="protein sequence ID" value="Kaladp1295s0034.1.v1.1.CDS.1"/>
    <property type="gene ID" value="Kaladp1295s0034.v1.1"/>
</dbReference>
<dbReference type="AlphaFoldDB" id="A0A7N0VMU3"/>
<dbReference type="EnsemblPlants" id="Kaladp1295s0034.1.v1.1">
    <property type="protein sequence ID" value="Kaladp1295s0034.1.v1.1.CDS.1"/>
    <property type="gene ID" value="Kaladp1295s0034.v1.1"/>
</dbReference>
<name>A0A7N0VMU3_KALFE</name>
<organism evidence="1 2">
    <name type="scientific">Kalanchoe fedtschenkoi</name>
    <name type="common">Lavender scallops</name>
    <name type="synonym">South American air plant</name>
    <dbReference type="NCBI Taxonomy" id="63787"/>
    <lineage>
        <taxon>Eukaryota</taxon>
        <taxon>Viridiplantae</taxon>
        <taxon>Streptophyta</taxon>
        <taxon>Embryophyta</taxon>
        <taxon>Tracheophyta</taxon>
        <taxon>Spermatophyta</taxon>
        <taxon>Magnoliopsida</taxon>
        <taxon>eudicotyledons</taxon>
        <taxon>Gunneridae</taxon>
        <taxon>Pentapetalae</taxon>
        <taxon>Saxifragales</taxon>
        <taxon>Crassulaceae</taxon>
        <taxon>Kalanchoe</taxon>
    </lineage>
</organism>
<reference evidence="1" key="1">
    <citation type="submission" date="2021-01" db="UniProtKB">
        <authorList>
            <consortium name="EnsemblPlants"/>
        </authorList>
    </citation>
    <scope>IDENTIFICATION</scope>
</reference>
<dbReference type="Proteomes" id="UP000594263">
    <property type="component" value="Unplaced"/>
</dbReference>
<keyword evidence="2" id="KW-1185">Reference proteome</keyword>
<protein>
    <submittedName>
        <fullName evidence="1">Uncharacterized protein</fullName>
    </submittedName>
</protein>
<accession>A0A7N0VMU3</accession>
<evidence type="ECO:0000313" key="1">
    <source>
        <dbReference type="EnsemblPlants" id="Kaladp1295s0034.1.v1.1.CDS.1"/>
    </source>
</evidence>
<evidence type="ECO:0000313" key="2">
    <source>
        <dbReference type="Proteomes" id="UP000594263"/>
    </source>
</evidence>
<sequence length="77" mass="8669">MYFISRISKFILCYKLFHSDLTIAESIHVYMLADPARIISDSCASLCVFVSMSPASSPPSATAHLFYLHKLQRTKTP</sequence>